<dbReference type="InterPro" id="IPR000010">
    <property type="entry name" value="Cystatin_dom"/>
</dbReference>
<evidence type="ECO:0000313" key="7">
    <source>
        <dbReference type="Proteomes" id="UP001233999"/>
    </source>
</evidence>
<keyword evidence="3" id="KW-0789">Thiol protease inhibitor</keyword>
<dbReference type="Gene3D" id="3.10.450.10">
    <property type="match status" value="1"/>
</dbReference>
<dbReference type="GO" id="GO:0004869">
    <property type="term" value="F:cysteine-type endopeptidase inhibitor activity"/>
    <property type="evidence" value="ECO:0007669"/>
    <property type="project" value="UniProtKB-KW"/>
</dbReference>
<feature type="non-terminal residue" evidence="6">
    <location>
        <position position="123"/>
    </location>
</feature>
<dbReference type="InterPro" id="IPR046350">
    <property type="entry name" value="Cystatin_sf"/>
</dbReference>
<dbReference type="PANTHER" id="PTHR46186:SF2">
    <property type="entry name" value="CYSTATIN"/>
    <property type="match status" value="1"/>
</dbReference>
<reference evidence="6" key="2">
    <citation type="submission" date="2023-05" db="EMBL/GenBank/DDBJ databases">
        <authorList>
            <person name="Fouks B."/>
        </authorList>
    </citation>
    <scope>NUCLEOTIDE SEQUENCE</scope>
    <source>
        <strain evidence="6">Stay&amp;Tobe</strain>
        <tissue evidence="6">Testes</tissue>
    </source>
</reference>
<dbReference type="SUPFAM" id="SSF54403">
    <property type="entry name" value="Cystatin/monellin"/>
    <property type="match status" value="1"/>
</dbReference>
<dbReference type="EMBL" id="JASPKZ010005301">
    <property type="protein sequence ID" value="KAJ9588832.1"/>
    <property type="molecule type" value="Genomic_DNA"/>
</dbReference>
<evidence type="ECO:0000256" key="1">
    <source>
        <dbReference type="ARBA" id="ARBA00009403"/>
    </source>
</evidence>
<keyword evidence="4" id="KW-0732">Signal</keyword>
<evidence type="ECO:0000313" key="6">
    <source>
        <dbReference type="EMBL" id="KAJ9588832.1"/>
    </source>
</evidence>
<evidence type="ECO:0000256" key="4">
    <source>
        <dbReference type="SAM" id="SignalP"/>
    </source>
</evidence>
<sequence>EMKFIYAICALLMLLMVHQTSAAGCAGCAVDADRNSEEIKKHAENSIKEIQKGLNTPYDLKLIEIESVTTQVVAGQLLKYKLIAGYDDPKANKTVKHRCTVEVWLKPWEDFEQTTVKGCENID</sequence>
<feature type="chain" id="PRO_5042278510" description="Cystatin domain-containing protein" evidence="4">
    <location>
        <begin position="23"/>
        <end position="123"/>
    </location>
</feature>
<reference evidence="6" key="1">
    <citation type="journal article" date="2023" name="IScience">
        <title>Live-bearing cockroach genome reveals convergent evolutionary mechanisms linked to viviparity in insects and beyond.</title>
        <authorList>
            <person name="Fouks B."/>
            <person name="Harrison M.C."/>
            <person name="Mikhailova A.A."/>
            <person name="Marchal E."/>
            <person name="English S."/>
            <person name="Carruthers M."/>
            <person name="Jennings E.C."/>
            <person name="Chiamaka E.L."/>
            <person name="Frigard R.A."/>
            <person name="Pippel M."/>
            <person name="Attardo G.M."/>
            <person name="Benoit J.B."/>
            <person name="Bornberg-Bauer E."/>
            <person name="Tobe S.S."/>
        </authorList>
    </citation>
    <scope>NUCLEOTIDE SEQUENCE</scope>
    <source>
        <strain evidence="6">Stay&amp;Tobe</strain>
    </source>
</reference>
<dbReference type="GO" id="GO:0031982">
    <property type="term" value="C:vesicle"/>
    <property type="evidence" value="ECO:0007669"/>
    <property type="project" value="TreeGrafter"/>
</dbReference>
<feature type="domain" description="Cystatin" evidence="5">
    <location>
        <begin position="24"/>
        <end position="120"/>
    </location>
</feature>
<feature type="signal peptide" evidence="4">
    <location>
        <begin position="1"/>
        <end position="22"/>
    </location>
</feature>
<name>A0AAD7ZY36_DIPPU</name>
<accession>A0AAD7ZY36</accession>
<evidence type="ECO:0000259" key="5">
    <source>
        <dbReference type="SMART" id="SM00043"/>
    </source>
</evidence>
<evidence type="ECO:0000256" key="3">
    <source>
        <dbReference type="ARBA" id="ARBA00022704"/>
    </source>
</evidence>
<dbReference type="AlphaFoldDB" id="A0AAD7ZY36"/>
<proteinExistence type="inferred from homology"/>
<gene>
    <name evidence="6" type="ORF">L9F63_017870</name>
</gene>
<keyword evidence="7" id="KW-1185">Reference proteome</keyword>
<dbReference type="Pfam" id="PF00031">
    <property type="entry name" value="Cystatin"/>
    <property type="match status" value="1"/>
</dbReference>
<keyword evidence="2" id="KW-0646">Protease inhibitor</keyword>
<dbReference type="CDD" id="cd00042">
    <property type="entry name" value="CY"/>
    <property type="match status" value="1"/>
</dbReference>
<evidence type="ECO:0000256" key="2">
    <source>
        <dbReference type="ARBA" id="ARBA00022690"/>
    </source>
</evidence>
<protein>
    <recommendedName>
        <fullName evidence="5">Cystatin domain-containing protein</fullName>
    </recommendedName>
</protein>
<dbReference type="SMART" id="SM00043">
    <property type="entry name" value="CY"/>
    <property type="match status" value="1"/>
</dbReference>
<comment type="similarity">
    <text evidence="1">Belongs to the cystatin family.</text>
</comment>
<comment type="caution">
    <text evidence="6">The sequence shown here is derived from an EMBL/GenBank/DDBJ whole genome shotgun (WGS) entry which is preliminary data.</text>
</comment>
<organism evidence="6 7">
    <name type="scientific">Diploptera punctata</name>
    <name type="common">Pacific beetle cockroach</name>
    <dbReference type="NCBI Taxonomy" id="6984"/>
    <lineage>
        <taxon>Eukaryota</taxon>
        <taxon>Metazoa</taxon>
        <taxon>Ecdysozoa</taxon>
        <taxon>Arthropoda</taxon>
        <taxon>Hexapoda</taxon>
        <taxon>Insecta</taxon>
        <taxon>Pterygota</taxon>
        <taxon>Neoptera</taxon>
        <taxon>Polyneoptera</taxon>
        <taxon>Dictyoptera</taxon>
        <taxon>Blattodea</taxon>
        <taxon>Blaberoidea</taxon>
        <taxon>Blaberidae</taxon>
        <taxon>Diplopterinae</taxon>
        <taxon>Diploptera</taxon>
    </lineage>
</organism>
<dbReference type="GO" id="GO:0005737">
    <property type="term" value="C:cytoplasm"/>
    <property type="evidence" value="ECO:0007669"/>
    <property type="project" value="TreeGrafter"/>
</dbReference>
<dbReference type="PANTHER" id="PTHR46186">
    <property type="entry name" value="CYSTATIN"/>
    <property type="match status" value="1"/>
</dbReference>
<dbReference type="Proteomes" id="UP001233999">
    <property type="component" value="Unassembled WGS sequence"/>
</dbReference>
<dbReference type="GO" id="GO:0005615">
    <property type="term" value="C:extracellular space"/>
    <property type="evidence" value="ECO:0007669"/>
    <property type="project" value="TreeGrafter"/>
</dbReference>